<organism evidence="12 13">
    <name type="scientific">Meiothermus granaticius NBRC 107808</name>
    <dbReference type="NCBI Taxonomy" id="1227551"/>
    <lineage>
        <taxon>Bacteria</taxon>
        <taxon>Thermotogati</taxon>
        <taxon>Deinococcota</taxon>
        <taxon>Deinococci</taxon>
        <taxon>Thermales</taxon>
        <taxon>Thermaceae</taxon>
        <taxon>Meiothermus</taxon>
    </lineage>
</organism>
<dbReference type="SUPFAM" id="SSF52540">
    <property type="entry name" value="P-loop containing nucleoside triphosphate hydrolases"/>
    <property type="match status" value="1"/>
</dbReference>
<dbReference type="InterPro" id="IPR054525">
    <property type="entry name" value="Hera_RBD"/>
</dbReference>
<dbReference type="InterPro" id="IPR044742">
    <property type="entry name" value="DEAD/DEAH_RhlB"/>
</dbReference>
<feature type="short sequence motif" description="Q motif" evidence="6">
    <location>
        <begin position="1"/>
        <end position="29"/>
    </location>
</feature>
<dbReference type="Pfam" id="PF00270">
    <property type="entry name" value="DEAD"/>
    <property type="match status" value="1"/>
</dbReference>
<dbReference type="InterPro" id="IPR011545">
    <property type="entry name" value="DEAD/DEAH_box_helicase_dom"/>
</dbReference>
<sequence>MEFTAFSLRPEVRQALEAKGFTTATPIQAAAIPIALEGRDVLGQARTGTGKTLAFGLPIANRLEPSRERGRAPRAFILTPTRELALQVAKELGWLAPHLSVTPIYGGTGYGRQAEALKRGTDIVVATPGRAIDYLEQGILRLESIEIAVLDEADEMLSMGFEEDVEQLLEATPPTRQTLLFSATVPAWAKRLSERFQRNHTHVNVVKDEAISYEELALQAPLQSRLSTLSDLLYAYGPERTIVFTNTKAEANELALGLEARGHSAAPIHGDLGQLDRERVMDGFRRGTTSVLVATDVAARGIDIPEVDLVVHYRLPDQNEAYLHRSGRTGRAGRSGRVVLLYGPRERRDLEVLEREIRRSFRRINPPTPEEVMEARWNGLTRRLANQPTADRNLWREYASRLLAEDGVEAIAGMLALILGGAPTPKSLITGEEGWVTLKLSGSRLSVNRAVALLKGVGAGDLGRIRLEGDTAAYVDVRPQELERLLEAHIEGMRLSRANDVPAEAQTPGNPRSNRGQRPRAPRGGEQPERGDWHKRESSPETGTRRRVVYR</sequence>
<evidence type="ECO:0000256" key="2">
    <source>
        <dbReference type="ARBA" id="ARBA00022741"/>
    </source>
</evidence>
<dbReference type="PANTHER" id="PTHR47963:SF8">
    <property type="entry name" value="ATP-DEPENDENT RNA HELICASE DEAD"/>
    <property type="match status" value="1"/>
</dbReference>
<dbReference type="InterPro" id="IPR050547">
    <property type="entry name" value="DEAD_box_RNA_helicases"/>
</dbReference>
<dbReference type="GO" id="GO:0003723">
    <property type="term" value="F:RNA binding"/>
    <property type="evidence" value="ECO:0007669"/>
    <property type="project" value="TreeGrafter"/>
</dbReference>
<evidence type="ECO:0000256" key="1">
    <source>
        <dbReference type="ARBA" id="ARBA00012552"/>
    </source>
</evidence>
<evidence type="ECO:0000313" key="13">
    <source>
        <dbReference type="Proteomes" id="UP000266178"/>
    </source>
</evidence>
<evidence type="ECO:0000259" key="11">
    <source>
        <dbReference type="PROSITE" id="PS51195"/>
    </source>
</evidence>
<dbReference type="GO" id="GO:0005524">
    <property type="term" value="F:ATP binding"/>
    <property type="evidence" value="ECO:0007669"/>
    <property type="project" value="UniProtKB-KW"/>
</dbReference>
<dbReference type="EC" id="3.6.4.13" evidence="1"/>
<accession>A0A399FB51</accession>
<evidence type="ECO:0000256" key="3">
    <source>
        <dbReference type="ARBA" id="ARBA00022801"/>
    </source>
</evidence>
<dbReference type="GO" id="GO:0016787">
    <property type="term" value="F:hydrolase activity"/>
    <property type="evidence" value="ECO:0007669"/>
    <property type="project" value="UniProtKB-KW"/>
</dbReference>
<name>A0A399FB51_9DEIN</name>
<dbReference type="PROSITE" id="PS51192">
    <property type="entry name" value="HELICASE_ATP_BIND_1"/>
    <property type="match status" value="1"/>
</dbReference>
<dbReference type="Proteomes" id="UP000266178">
    <property type="component" value="Unassembled WGS sequence"/>
</dbReference>
<proteinExistence type="inferred from homology"/>
<dbReference type="InterPro" id="IPR027417">
    <property type="entry name" value="P-loop_NTPase"/>
</dbReference>
<dbReference type="PROSITE" id="PS00039">
    <property type="entry name" value="DEAD_ATP_HELICASE"/>
    <property type="match status" value="1"/>
</dbReference>
<keyword evidence="3 7" id="KW-0378">Hydrolase</keyword>
<evidence type="ECO:0000256" key="6">
    <source>
        <dbReference type="PROSITE-ProRule" id="PRU00552"/>
    </source>
</evidence>
<dbReference type="RefSeq" id="WP_119356144.1">
    <property type="nucleotide sequence ID" value="NZ_BJXM01000013.1"/>
</dbReference>
<feature type="region of interest" description="Disordered" evidence="8">
    <location>
        <begin position="497"/>
        <end position="551"/>
    </location>
</feature>
<dbReference type="PROSITE" id="PS51194">
    <property type="entry name" value="HELICASE_CTER"/>
    <property type="match status" value="1"/>
</dbReference>
<dbReference type="CDD" id="cd18787">
    <property type="entry name" value="SF2_C_DEAD"/>
    <property type="match status" value="1"/>
</dbReference>
<dbReference type="PROSITE" id="PS51195">
    <property type="entry name" value="Q_MOTIF"/>
    <property type="match status" value="1"/>
</dbReference>
<dbReference type="AlphaFoldDB" id="A0A399FB51"/>
<comment type="similarity">
    <text evidence="7">Belongs to the DEAD box helicase family.</text>
</comment>
<dbReference type="InterPro" id="IPR014001">
    <property type="entry name" value="Helicase_ATP-bd"/>
</dbReference>
<dbReference type="InterPro" id="IPR014014">
    <property type="entry name" value="RNA_helicase_DEAD_Q_motif"/>
</dbReference>
<evidence type="ECO:0000256" key="5">
    <source>
        <dbReference type="ARBA" id="ARBA00022840"/>
    </source>
</evidence>
<dbReference type="EMBL" id="QWLB01000006">
    <property type="protein sequence ID" value="RIH93363.1"/>
    <property type="molecule type" value="Genomic_DNA"/>
</dbReference>
<dbReference type="Pfam" id="PF21591">
    <property type="entry name" value="Hera_DD"/>
    <property type="match status" value="1"/>
</dbReference>
<keyword evidence="4 7" id="KW-0347">Helicase</keyword>
<gene>
    <name evidence="12" type="primary">cshA</name>
    <name evidence="12" type="ORF">Mgrana_00619</name>
</gene>
<dbReference type="Pfam" id="PF00271">
    <property type="entry name" value="Helicase_C"/>
    <property type="match status" value="1"/>
</dbReference>
<dbReference type="OrthoDB" id="9805696at2"/>
<dbReference type="Gene3D" id="3.30.70.1800">
    <property type="match status" value="1"/>
</dbReference>
<keyword evidence="2 7" id="KW-0547">Nucleotide-binding</keyword>
<dbReference type="PANTHER" id="PTHR47963">
    <property type="entry name" value="DEAD-BOX ATP-DEPENDENT RNA HELICASE 47, MITOCHONDRIAL"/>
    <property type="match status" value="1"/>
</dbReference>
<dbReference type="Gene3D" id="6.10.250.710">
    <property type="match status" value="1"/>
</dbReference>
<dbReference type="Gene3D" id="3.40.50.300">
    <property type="entry name" value="P-loop containing nucleotide triphosphate hydrolases"/>
    <property type="match status" value="2"/>
</dbReference>
<dbReference type="InterPro" id="IPR001650">
    <property type="entry name" value="Helicase_C-like"/>
</dbReference>
<keyword evidence="13" id="KW-1185">Reference proteome</keyword>
<evidence type="ECO:0000256" key="7">
    <source>
        <dbReference type="RuleBase" id="RU000492"/>
    </source>
</evidence>
<feature type="domain" description="DEAD-box RNA helicase Q" evidence="11">
    <location>
        <begin position="1"/>
        <end position="29"/>
    </location>
</feature>
<keyword evidence="5 7" id="KW-0067">ATP-binding</keyword>
<evidence type="ECO:0000313" key="12">
    <source>
        <dbReference type="EMBL" id="RIH93363.1"/>
    </source>
</evidence>
<dbReference type="Pfam" id="PF22231">
    <property type="entry name" value="Hera_RBD"/>
    <property type="match status" value="1"/>
</dbReference>
<dbReference type="SMART" id="SM00487">
    <property type="entry name" value="DEXDc"/>
    <property type="match status" value="1"/>
</dbReference>
<comment type="caution">
    <text evidence="12">The sequence shown here is derived from an EMBL/GenBank/DDBJ whole genome shotgun (WGS) entry which is preliminary data.</text>
</comment>
<dbReference type="GO" id="GO:0003724">
    <property type="term" value="F:RNA helicase activity"/>
    <property type="evidence" value="ECO:0007669"/>
    <property type="project" value="UniProtKB-EC"/>
</dbReference>
<feature type="domain" description="Helicase C-terminal" evidence="10">
    <location>
        <begin position="228"/>
        <end position="373"/>
    </location>
</feature>
<dbReference type="InterPro" id="IPR048768">
    <property type="entry name" value="Hera-like_DD"/>
</dbReference>
<dbReference type="CDD" id="cd12938">
    <property type="entry name" value="GUCT_Hera"/>
    <property type="match status" value="1"/>
</dbReference>
<dbReference type="InterPro" id="IPR000629">
    <property type="entry name" value="RNA-helicase_DEAD-box_CS"/>
</dbReference>
<protein>
    <recommendedName>
        <fullName evidence="1">RNA helicase</fullName>
        <ecNumber evidence="1">3.6.4.13</ecNumber>
    </recommendedName>
</protein>
<evidence type="ECO:0000259" key="10">
    <source>
        <dbReference type="PROSITE" id="PS51194"/>
    </source>
</evidence>
<evidence type="ECO:0000256" key="4">
    <source>
        <dbReference type="ARBA" id="ARBA00022806"/>
    </source>
</evidence>
<evidence type="ECO:0000259" key="9">
    <source>
        <dbReference type="PROSITE" id="PS51192"/>
    </source>
</evidence>
<feature type="domain" description="Helicase ATP-binding" evidence="9">
    <location>
        <begin position="32"/>
        <end position="203"/>
    </location>
</feature>
<dbReference type="CDD" id="cd00268">
    <property type="entry name" value="DEADc"/>
    <property type="match status" value="1"/>
</dbReference>
<evidence type="ECO:0000256" key="8">
    <source>
        <dbReference type="SAM" id="MobiDB-lite"/>
    </source>
</evidence>
<reference evidence="12 13" key="1">
    <citation type="submission" date="2018-08" db="EMBL/GenBank/DDBJ databases">
        <title>Meiothermus granaticius genome AF-68 sequencing project.</title>
        <authorList>
            <person name="Da Costa M.S."/>
            <person name="Albuquerque L."/>
            <person name="Raposo P."/>
            <person name="Froufe H.J.C."/>
            <person name="Barroso C.S."/>
            <person name="Egas C."/>
        </authorList>
    </citation>
    <scope>NUCLEOTIDE SEQUENCE [LARGE SCALE GENOMIC DNA]</scope>
    <source>
        <strain evidence="12 13">AF-68</strain>
    </source>
</reference>
<dbReference type="SMART" id="SM00490">
    <property type="entry name" value="HELICc"/>
    <property type="match status" value="1"/>
</dbReference>
<feature type="compositionally biased region" description="Basic and acidic residues" evidence="8">
    <location>
        <begin position="526"/>
        <end position="539"/>
    </location>
</feature>